<evidence type="ECO:0000256" key="5">
    <source>
        <dbReference type="ARBA" id="ARBA00022989"/>
    </source>
</evidence>
<comment type="similarity">
    <text evidence="2">Belongs to the concentrative nucleoside transporter (CNT) (TC 2.A.41) family.</text>
</comment>
<evidence type="ECO:0000259" key="10">
    <source>
        <dbReference type="Pfam" id="PF07662"/>
    </source>
</evidence>
<organism evidence="12 13">
    <name type="scientific">Hydnum rufescens UP504</name>
    <dbReference type="NCBI Taxonomy" id="1448309"/>
    <lineage>
        <taxon>Eukaryota</taxon>
        <taxon>Fungi</taxon>
        <taxon>Dikarya</taxon>
        <taxon>Basidiomycota</taxon>
        <taxon>Agaricomycotina</taxon>
        <taxon>Agaricomycetes</taxon>
        <taxon>Cantharellales</taxon>
        <taxon>Hydnaceae</taxon>
        <taxon>Hydnum</taxon>
    </lineage>
</organism>
<dbReference type="InterPro" id="IPR011657">
    <property type="entry name" value="CNT_C_dom"/>
</dbReference>
<evidence type="ECO:0000256" key="8">
    <source>
        <dbReference type="SAM" id="Phobius"/>
    </source>
</evidence>
<dbReference type="GO" id="GO:0005337">
    <property type="term" value="F:nucleoside transmembrane transporter activity"/>
    <property type="evidence" value="ECO:0007669"/>
    <property type="project" value="InterPro"/>
</dbReference>
<evidence type="ECO:0008006" key="14">
    <source>
        <dbReference type="Google" id="ProtNLM"/>
    </source>
</evidence>
<evidence type="ECO:0000259" key="11">
    <source>
        <dbReference type="Pfam" id="PF07670"/>
    </source>
</evidence>
<dbReference type="OrthoDB" id="6075923at2759"/>
<dbReference type="Pfam" id="PF07662">
    <property type="entry name" value="Nucleos_tra2_C"/>
    <property type="match status" value="1"/>
</dbReference>
<dbReference type="Pfam" id="PF07670">
    <property type="entry name" value="Gate"/>
    <property type="match status" value="1"/>
</dbReference>
<accession>A0A9P6B0Q3</accession>
<comment type="subcellular location">
    <subcellularLocation>
        <location evidence="1">Cell membrane</location>
        <topology evidence="1">Multi-pass membrane protein</topology>
    </subcellularLocation>
</comment>
<comment type="caution">
    <text evidence="12">The sequence shown here is derived from an EMBL/GenBank/DDBJ whole genome shotgun (WGS) entry which is preliminary data.</text>
</comment>
<dbReference type="InterPro" id="IPR002668">
    <property type="entry name" value="CNT_N_dom"/>
</dbReference>
<dbReference type="GO" id="GO:0015293">
    <property type="term" value="F:symporter activity"/>
    <property type="evidence" value="ECO:0007669"/>
    <property type="project" value="TreeGrafter"/>
</dbReference>
<feature type="domain" description="Concentrative nucleoside transporter N-terminal" evidence="9">
    <location>
        <begin position="182"/>
        <end position="253"/>
    </location>
</feature>
<gene>
    <name evidence="12" type="ORF">BS47DRAFT_783257</name>
</gene>
<feature type="transmembrane region" description="Helical" evidence="8">
    <location>
        <begin position="178"/>
        <end position="195"/>
    </location>
</feature>
<evidence type="ECO:0000256" key="3">
    <source>
        <dbReference type="ARBA" id="ARBA00022475"/>
    </source>
</evidence>
<feature type="transmembrane region" description="Helical" evidence="8">
    <location>
        <begin position="148"/>
        <end position="166"/>
    </location>
</feature>
<feature type="transmembrane region" description="Helical" evidence="8">
    <location>
        <begin position="261"/>
        <end position="283"/>
    </location>
</feature>
<feature type="region of interest" description="Disordered" evidence="7">
    <location>
        <begin position="19"/>
        <end position="40"/>
    </location>
</feature>
<sequence length="582" mass="63308">MAELETLQVIEQKPSLGVQNDVTGQKDHARAQSYTSSQDKEAHVKAVEEALSEEEVEAQDGKAQGLYAKYRVFILCASIIAVLGWWISSIVVPTSRPRWITLTVLAWNLVSVIAFRFTPNSVVTRPVSAVWGPFVSRPFFSIPYRTRLAMGWLALIGIVFGSAFGFKPPPGSTYGDRAISVFGLAVFQFGFYLASNARNDIPWNTVIVGLFFQQAIALFALKTDAGFRIFKKVVGLARELLDEGAHGAQFFFDADTVAKHWFFINILSAIIFFVAFVQMLYYFGVMQWLIAGCAWFFSKSMDISGAEAVVAVSSPFFGPGESACLVQPYVDLMTPSEIHLTMTSGFSTLAGSLLTAYITLGISPRTILTSSVMSVPASIAISKLRFPEKEDPITRGNVVVDRGIQSKHEPANALHAFCNGASFGLVVAGRILTNVLTILALVYSIDGILTWLGKGFAIHHLTLELIFGYIFYPLTFLMGTPRPEILRVSRLIGKKFVANEFVAYLDLQAIQKGPHPLSLRAYTIASYALCGFGNLGSVGIQIGVLSALAPSRARVIARIAPSALFCGFIATMQTAGIAGTLA</sequence>
<feature type="transmembrane region" description="Helical" evidence="8">
    <location>
        <begin position="431"/>
        <end position="452"/>
    </location>
</feature>
<dbReference type="PANTHER" id="PTHR10590">
    <property type="entry name" value="SODIUM/NUCLEOSIDE COTRANSPORTER"/>
    <property type="match status" value="1"/>
</dbReference>
<dbReference type="PANTHER" id="PTHR10590:SF4">
    <property type="entry name" value="SOLUTE CARRIER FAMILY 28 MEMBER 3"/>
    <property type="match status" value="1"/>
</dbReference>
<evidence type="ECO:0000313" key="13">
    <source>
        <dbReference type="Proteomes" id="UP000886523"/>
    </source>
</evidence>
<feature type="transmembrane region" description="Helical" evidence="8">
    <location>
        <begin position="338"/>
        <end position="360"/>
    </location>
</feature>
<evidence type="ECO:0000256" key="6">
    <source>
        <dbReference type="ARBA" id="ARBA00023136"/>
    </source>
</evidence>
<reference evidence="12" key="1">
    <citation type="journal article" date="2020" name="Nat. Commun.">
        <title>Large-scale genome sequencing of mycorrhizal fungi provides insights into the early evolution of symbiotic traits.</title>
        <authorList>
            <person name="Miyauchi S."/>
            <person name="Kiss E."/>
            <person name="Kuo A."/>
            <person name="Drula E."/>
            <person name="Kohler A."/>
            <person name="Sanchez-Garcia M."/>
            <person name="Morin E."/>
            <person name="Andreopoulos B."/>
            <person name="Barry K.W."/>
            <person name="Bonito G."/>
            <person name="Buee M."/>
            <person name="Carver A."/>
            <person name="Chen C."/>
            <person name="Cichocki N."/>
            <person name="Clum A."/>
            <person name="Culley D."/>
            <person name="Crous P.W."/>
            <person name="Fauchery L."/>
            <person name="Girlanda M."/>
            <person name="Hayes R.D."/>
            <person name="Keri Z."/>
            <person name="LaButti K."/>
            <person name="Lipzen A."/>
            <person name="Lombard V."/>
            <person name="Magnuson J."/>
            <person name="Maillard F."/>
            <person name="Murat C."/>
            <person name="Nolan M."/>
            <person name="Ohm R.A."/>
            <person name="Pangilinan J."/>
            <person name="Pereira M.F."/>
            <person name="Perotto S."/>
            <person name="Peter M."/>
            <person name="Pfister S."/>
            <person name="Riley R."/>
            <person name="Sitrit Y."/>
            <person name="Stielow J.B."/>
            <person name="Szollosi G."/>
            <person name="Zifcakova L."/>
            <person name="Stursova M."/>
            <person name="Spatafora J.W."/>
            <person name="Tedersoo L."/>
            <person name="Vaario L.M."/>
            <person name="Yamada A."/>
            <person name="Yan M."/>
            <person name="Wang P."/>
            <person name="Xu J."/>
            <person name="Bruns T."/>
            <person name="Baldrian P."/>
            <person name="Vilgalys R."/>
            <person name="Dunand C."/>
            <person name="Henrissat B."/>
            <person name="Grigoriev I.V."/>
            <person name="Hibbett D."/>
            <person name="Nagy L.G."/>
            <person name="Martin F.M."/>
        </authorList>
    </citation>
    <scope>NUCLEOTIDE SEQUENCE</scope>
    <source>
        <strain evidence="12">UP504</strain>
    </source>
</reference>
<feature type="transmembrane region" description="Helical" evidence="8">
    <location>
        <begin position="458"/>
        <end position="480"/>
    </location>
</feature>
<keyword evidence="5 8" id="KW-1133">Transmembrane helix</keyword>
<dbReference type="AlphaFoldDB" id="A0A9P6B0Q3"/>
<dbReference type="Proteomes" id="UP000886523">
    <property type="component" value="Unassembled WGS sequence"/>
</dbReference>
<evidence type="ECO:0000313" key="12">
    <source>
        <dbReference type="EMBL" id="KAF9515538.1"/>
    </source>
</evidence>
<evidence type="ECO:0000256" key="7">
    <source>
        <dbReference type="SAM" id="MobiDB-lite"/>
    </source>
</evidence>
<keyword evidence="13" id="KW-1185">Reference proteome</keyword>
<evidence type="ECO:0000259" key="9">
    <source>
        <dbReference type="Pfam" id="PF01773"/>
    </source>
</evidence>
<dbReference type="InterPro" id="IPR011642">
    <property type="entry name" value="Gate_dom"/>
</dbReference>
<dbReference type="GO" id="GO:0005886">
    <property type="term" value="C:plasma membrane"/>
    <property type="evidence" value="ECO:0007669"/>
    <property type="project" value="UniProtKB-SubCell"/>
</dbReference>
<feature type="transmembrane region" description="Helical" evidence="8">
    <location>
        <begin position="99"/>
        <end position="118"/>
    </location>
</feature>
<dbReference type="EMBL" id="MU128949">
    <property type="protein sequence ID" value="KAF9515538.1"/>
    <property type="molecule type" value="Genomic_DNA"/>
</dbReference>
<evidence type="ECO:0000256" key="4">
    <source>
        <dbReference type="ARBA" id="ARBA00022692"/>
    </source>
</evidence>
<name>A0A9P6B0Q3_9AGAM</name>
<dbReference type="InterPro" id="IPR008276">
    <property type="entry name" value="C_nuclsd_transpt"/>
</dbReference>
<feature type="domain" description="Concentrative nucleoside transporter C-terminal" evidence="10">
    <location>
        <begin position="367"/>
        <end position="579"/>
    </location>
</feature>
<feature type="domain" description="Nucleoside transporter/FeoB GTPase Gate" evidence="11">
    <location>
        <begin position="263"/>
        <end position="360"/>
    </location>
</feature>
<proteinExistence type="inferred from homology"/>
<dbReference type="Pfam" id="PF01773">
    <property type="entry name" value="Nucleos_tra2_N"/>
    <property type="match status" value="1"/>
</dbReference>
<keyword evidence="6 8" id="KW-0472">Membrane</keyword>
<keyword evidence="4 8" id="KW-0812">Transmembrane</keyword>
<keyword evidence="3" id="KW-1003">Cell membrane</keyword>
<evidence type="ECO:0000256" key="1">
    <source>
        <dbReference type="ARBA" id="ARBA00004651"/>
    </source>
</evidence>
<evidence type="ECO:0000256" key="2">
    <source>
        <dbReference type="ARBA" id="ARBA00009033"/>
    </source>
</evidence>
<feature type="transmembrane region" description="Helical" evidence="8">
    <location>
        <begin position="201"/>
        <end position="221"/>
    </location>
</feature>
<protein>
    <recommendedName>
        <fullName evidence="14">H+/nucleoside cotransporter</fullName>
    </recommendedName>
</protein>
<feature type="transmembrane region" description="Helical" evidence="8">
    <location>
        <begin position="72"/>
        <end position="92"/>
    </location>
</feature>